<keyword evidence="5" id="KW-0805">Transcription regulation</keyword>
<evidence type="ECO:0000313" key="10">
    <source>
        <dbReference type="EMBL" id="GMI20854.1"/>
    </source>
</evidence>
<evidence type="ECO:0000256" key="3">
    <source>
        <dbReference type="ARBA" id="ARBA00022771"/>
    </source>
</evidence>
<feature type="compositionally biased region" description="Low complexity" evidence="8">
    <location>
        <begin position="303"/>
        <end position="314"/>
    </location>
</feature>
<feature type="compositionally biased region" description="Polar residues" evidence="8">
    <location>
        <begin position="516"/>
        <end position="532"/>
    </location>
</feature>
<proteinExistence type="predicted"/>
<dbReference type="PANTHER" id="PTHR46179">
    <property type="entry name" value="ZINC FINGER PROTEIN"/>
    <property type="match status" value="1"/>
</dbReference>
<evidence type="ECO:0000313" key="11">
    <source>
        <dbReference type="Proteomes" id="UP001165060"/>
    </source>
</evidence>
<reference evidence="10 11" key="1">
    <citation type="journal article" date="2023" name="Commun. Biol.">
        <title>Genome analysis of Parmales, the sister group of diatoms, reveals the evolutionary specialization of diatoms from phago-mixotrophs to photoautotrophs.</title>
        <authorList>
            <person name="Ban H."/>
            <person name="Sato S."/>
            <person name="Yoshikawa S."/>
            <person name="Yamada K."/>
            <person name="Nakamura Y."/>
            <person name="Ichinomiya M."/>
            <person name="Sato N."/>
            <person name="Blanc-Mathieu R."/>
            <person name="Endo H."/>
            <person name="Kuwata A."/>
            <person name="Ogata H."/>
        </authorList>
    </citation>
    <scope>NUCLEOTIDE SEQUENCE [LARGE SCALE GENOMIC DNA]</scope>
</reference>
<keyword evidence="4" id="KW-0862">Zinc</keyword>
<dbReference type="Proteomes" id="UP001165060">
    <property type="component" value="Unassembled WGS sequence"/>
</dbReference>
<evidence type="ECO:0000256" key="7">
    <source>
        <dbReference type="ARBA" id="ARBA00023242"/>
    </source>
</evidence>
<feature type="region of interest" description="Disordered" evidence="8">
    <location>
        <begin position="147"/>
        <end position="166"/>
    </location>
</feature>
<evidence type="ECO:0000256" key="1">
    <source>
        <dbReference type="ARBA" id="ARBA00004123"/>
    </source>
</evidence>
<dbReference type="InterPro" id="IPR051061">
    <property type="entry name" value="Zinc_finger_trans_reg"/>
</dbReference>
<name>A0ABQ6M7B8_9STRA</name>
<dbReference type="PANTHER" id="PTHR46179:SF13">
    <property type="entry name" value="C2H2-TYPE DOMAIN-CONTAINING PROTEIN"/>
    <property type="match status" value="1"/>
</dbReference>
<feature type="domain" description="C2H2-type" evidence="9">
    <location>
        <begin position="446"/>
        <end position="470"/>
    </location>
</feature>
<evidence type="ECO:0000256" key="6">
    <source>
        <dbReference type="ARBA" id="ARBA00023163"/>
    </source>
</evidence>
<feature type="domain" description="C2H2-type" evidence="9">
    <location>
        <begin position="379"/>
        <end position="402"/>
    </location>
</feature>
<feature type="region of interest" description="Disordered" evidence="8">
    <location>
        <begin position="642"/>
        <end position="662"/>
    </location>
</feature>
<sequence>MDQSNPTPDPRASILAPNTSELTITVPGISPIETSLRLSPLPPSLSMSFPLGGMTPASISGVTGHAPMLSTMSSYSIGLGPSDLSLTSVAPPASDCSLGSFGEVIGSLTPGQTPNSLNSLRACALSTVSAKELGGEAQIATSSSLGAMNGTRNLRSGTSQSAGVSTSPIALAAHRSTSDLSGSPSEAGSDEDFLVSEGSPKRLIAASSSGAKSRQEQEQEQEQEQLEKGRQSRAKTSSVQSILKKRKKREREEKLNPLSDDLADQQVVLTQQQFKNRQIIHETNTSQAEVDALGGLFNLAGDSSVSSKASSGADFGSAEKASKVAPKPVPKPPLNIQYMAHSSELLEPMILTQPDGTPRAPGVPRRARNTNNYDSSKAIKCPHCVYSSDYPGHVKSHVINIHFPERAKWHYCDVQGCGYKAKTRPDVKRHKQNRHDIWDKNERRMFPCEREGCNYVSKNAYDTVRHMKSHEGTVKHLRYKCKLPECNFYSKNATRAADHSTHDIKYIGYAGKLGDNSESVSRTKSSGKTSPESGGVANLAGSLQLCQPAMSGMGSGLGDPERERAVPNVEDGFTAFKKRKVAARASSVAFELMLEKPGLNGEEARLKSTLLRAVAATFATKTAAGEGEEAPNPMMQIALQNREVEKDDGTTTDPRFLLAEAA</sequence>
<evidence type="ECO:0000256" key="5">
    <source>
        <dbReference type="ARBA" id="ARBA00023015"/>
    </source>
</evidence>
<evidence type="ECO:0000259" key="9">
    <source>
        <dbReference type="SMART" id="SM00355"/>
    </source>
</evidence>
<dbReference type="InterPro" id="IPR013087">
    <property type="entry name" value="Znf_C2H2_type"/>
</dbReference>
<keyword evidence="11" id="KW-1185">Reference proteome</keyword>
<protein>
    <recommendedName>
        <fullName evidence="9">C2H2-type domain-containing protein</fullName>
    </recommendedName>
</protein>
<keyword evidence="2" id="KW-0479">Metal-binding</keyword>
<evidence type="ECO:0000256" key="8">
    <source>
        <dbReference type="SAM" id="MobiDB-lite"/>
    </source>
</evidence>
<feature type="domain" description="C2H2-type" evidence="9">
    <location>
        <begin position="410"/>
        <end position="435"/>
    </location>
</feature>
<evidence type="ECO:0000256" key="2">
    <source>
        <dbReference type="ARBA" id="ARBA00022723"/>
    </source>
</evidence>
<feature type="domain" description="C2H2-type" evidence="9">
    <location>
        <begin position="479"/>
        <end position="502"/>
    </location>
</feature>
<keyword evidence="7" id="KW-0539">Nucleus</keyword>
<evidence type="ECO:0000256" key="4">
    <source>
        <dbReference type="ARBA" id="ARBA00022833"/>
    </source>
</evidence>
<keyword evidence="6" id="KW-0804">Transcription</keyword>
<feature type="region of interest" description="Disordered" evidence="8">
    <location>
        <begin position="516"/>
        <end position="537"/>
    </location>
</feature>
<gene>
    <name evidence="10" type="ORF">TeGR_g1988</name>
</gene>
<dbReference type="SMART" id="SM00355">
    <property type="entry name" value="ZnF_C2H2"/>
    <property type="match status" value="4"/>
</dbReference>
<keyword evidence="3" id="KW-0863">Zinc-finger</keyword>
<comment type="caution">
    <text evidence="10">The sequence shown here is derived from an EMBL/GenBank/DDBJ whole genome shotgun (WGS) entry which is preliminary data.</text>
</comment>
<dbReference type="EMBL" id="BRYB01003801">
    <property type="protein sequence ID" value="GMI20854.1"/>
    <property type="molecule type" value="Genomic_DNA"/>
</dbReference>
<organism evidence="10 11">
    <name type="scientific">Tetraparma gracilis</name>
    <dbReference type="NCBI Taxonomy" id="2962635"/>
    <lineage>
        <taxon>Eukaryota</taxon>
        <taxon>Sar</taxon>
        <taxon>Stramenopiles</taxon>
        <taxon>Ochrophyta</taxon>
        <taxon>Bolidophyceae</taxon>
        <taxon>Parmales</taxon>
        <taxon>Triparmaceae</taxon>
        <taxon>Tetraparma</taxon>
    </lineage>
</organism>
<feature type="region of interest" description="Disordered" evidence="8">
    <location>
        <begin position="303"/>
        <end position="329"/>
    </location>
</feature>
<feature type="region of interest" description="Disordered" evidence="8">
    <location>
        <begin position="175"/>
        <end position="259"/>
    </location>
</feature>
<dbReference type="Gene3D" id="3.30.160.60">
    <property type="entry name" value="Classic Zinc Finger"/>
    <property type="match status" value="1"/>
</dbReference>
<comment type="subcellular location">
    <subcellularLocation>
        <location evidence="1">Nucleus</location>
    </subcellularLocation>
</comment>
<accession>A0ABQ6M7B8</accession>